<keyword evidence="1" id="KW-0862">Zinc</keyword>
<evidence type="ECO:0000313" key="3">
    <source>
        <dbReference type="Proteomes" id="UP000523007"/>
    </source>
</evidence>
<evidence type="ECO:0000313" key="2">
    <source>
        <dbReference type="EMBL" id="MBB4930881.1"/>
    </source>
</evidence>
<proteinExistence type="predicted"/>
<protein>
    <recommendedName>
        <fullName evidence="4">Lanthionine synthetase-like protein</fullName>
    </recommendedName>
</protein>
<dbReference type="InterPro" id="IPR007822">
    <property type="entry name" value="LANC-like"/>
</dbReference>
<keyword evidence="3" id="KW-1185">Reference proteome</keyword>
<feature type="binding site" evidence="1">
    <location>
        <position position="298"/>
    </location>
    <ligand>
        <name>Zn(2+)</name>
        <dbReference type="ChEBI" id="CHEBI:29105"/>
    </ligand>
</feature>
<dbReference type="AlphaFoldDB" id="A0A7W7RGA2"/>
<reference evidence="2 3" key="1">
    <citation type="submission" date="2020-08" db="EMBL/GenBank/DDBJ databases">
        <title>Sequencing the genomes of 1000 actinobacteria strains.</title>
        <authorList>
            <person name="Klenk H.-P."/>
        </authorList>
    </citation>
    <scope>NUCLEOTIDE SEQUENCE [LARGE SCALE GENOMIC DNA]</scope>
    <source>
        <strain evidence="2 3">DSM 102030</strain>
    </source>
</reference>
<feature type="binding site" evidence="1">
    <location>
        <position position="248"/>
    </location>
    <ligand>
        <name>Zn(2+)</name>
        <dbReference type="ChEBI" id="CHEBI:29105"/>
    </ligand>
</feature>
<dbReference type="Pfam" id="PF05147">
    <property type="entry name" value="LANC_like"/>
    <property type="match status" value="1"/>
</dbReference>
<dbReference type="GO" id="GO:0046872">
    <property type="term" value="F:metal ion binding"/>
    <property type="evidence" value="ECO:0007669"/>
    <property type="project" value="UniProtKB-KW"/>
</dbReference>
<dbReference type="RefSeq" id="WP_184576360.1">
    <property type="nucleotide sequence ID" value="NZ_JACHJT010000001.1"/>
</dbReference>
<dbReference type="SUPFAM" id="SSF158745">
    <property type="entry name" value="LanC-like"/>
    <property type="match status" value="1"/>
</dbReference>
<keyword evidence="1" id="KW-0479">Metal-binding</keyword>
<evidence type="ECO:0000256" key="1">
    <source>
        <dbReference type="PIRSR" id="PIRSR607822-1"/>
    </source>
</evidence>
<gene>
    <name evidence="2" type="ORF">F4561_001701</name>
</gene>
<dbReference type="EMBL" id="JACHJT010000001">
    <property type="protein sequence ID" value="MBB4930881.1"/>
    <property type="molecule type" value="Genomic_DNA"/>
</dbReference>
<comment type="caution">
    <text evidence="2">The sequence shown here is derived from an EMBL/GenBank/DDBJ whole genome shotgun (WGS) entry which is preliminary data.</text>
</comment>
<dbReference type="PRINTS" id="PR01955">
    <property type="entry name" value="LANCFRANKIA"/>
</dbReference>
<dbReference type="PRINTS" id="PR01950">
    <property type="entry name" value="LANCSUPER"/>
</dbReference>
<dbReference type="GO" id="GO:0031179">
    <property type="term" value="P:peptide modification"/>
    <property type="evidence" value="ECO:0007669"/>
    <property type="project" value="InterPro"/>
</dbReference>
<dbReference type="Proteomes" id="UP000523007">
    <property type="component" value="Unassembled WGS sequence"/>
</dbReference>
<organism evidence="2 3">
    <name type="scientific">Lipingzhangella halophila</name>
    <dbReference type="NCBI Taxonomy" id="1783352"/>
    <lineage>
        <taxon>Bacteria</taxon>
        <taxon>Bacillati</taxon>
        <taxon>Actinomycetota</taxon>
        <taxon>Actinomycetes</taxon>
        <taxon>Streptosporangiales</taxon>
        <taxon>Nocardiopsidaceae</taxon>
        <taxon>Lipingzhangella</taxon>
    </lineage>
</organism>
<sequence length="389" mass="40959">MTTNHGWLRLARTLYGDAEETITAEPNASLRLDLALAALEFSRATGEDFGAEGHLRSALDLLRAQSGVGPWLYGGAAQAGWVAIRLAESRGTAVSGLAAIDETVLGWATDFPAERDIDLPMGLLGLGVYGLAHPDPGYREKLTAEVLDRVAERTKHDDNGRFVQLGTSEARIADQSAGARIIGVAHGTAGLVSYLASAAAADPAQRPRARALLDECLRWLLRQRNGGHGSVFPHRVETRYAPTRATWCSGDPGAAAALRVAERATGDRAAGEVARAAARAVVHRPDEDTGVVDGCVCHGAAGLVWFGRFASDHLGTAGARGDSAHWAKRLARWREAGPLIYFGPAGWVRNASFLEGDIGAALALLYAATGTNPLWSDLLLAAPITAAPG</sequence>
<feature type="binding site" evidence="1">
    <location>
        <position position="297"/>
    </location>
    <ligand>
        <name>Zn(2+)</name>
        <dbReference type="ChEBI" id="CHEBI:29105"/>
    </ligand>
</feature>
<accession>A0A7W7RGA2</accession>
<dbReference type="Gene3D" id="1.50.10.20">
    <property type="match status" value="1"/>
</dbReference>
<name>A0A7W7RGA2_9ACTN</name>
<evidence type="ECO:0008006" key="4">
    <source>
        <dbReference type="Google" id="ProtNLM"/>
    </source>
</evidence>
<dbReference type="SMART" id="SM01260">
    <property type="entry name" value="LANC_like"/>
    <property type="match status" value="1"/>
</dbReference>